<gene>
    <name evidence="1" type="ORF">DP114_20840</name>
</gene>
<evidence type="ECO:0000313" key="2">
    <source>
        <dbReference type="Proteomes" id="UP000503129"/>
    </source>
</evidence>
<dbReference type="Proteomes" id="UP000503129">
    <property type="component" value="Chromosome"/>
</dbReference>
<dbReference type="KEGG" id="bsen:DP114_20840"/>
<evidence type="ECO:0000313" key="1">
    <source>
        <dbReference type="EMBL" id="QDL10009.1"/>
    </source>
</evidence>
<proteinExistence type="predicted"/>
<protein>
    <submittedName>
        <fullName evidence="1">Uncharacterized protein</fullName>
    </submittedName>
</protein>
<dbReference type="AlphaFoldDB" id="A0A856MIB6"/>
<organism evidence="1 2">
    <name type="scientific">Brasilonema sennae CENA114</name>
    <dbReference type="NCBI Taxonomy" id="415709"/>
    <lineage>
        <taxon>Bacteria</taxon>
        <taxon>Bacillati</taxon>
        <taxon>Cyanobacteriota</taxon>
        <taxon>Cyanophyceae</taxon>
        <taxon>Nostocales</taxon>
        <taxon>Scytonemataceae</taxon>
        <taxon>Brasilonema</taxon>
        <taxon>Bromeliae group (in: Brasilonema)</taxon>
    </lineage>
</organism>
<accession>A0A856MIB6</accession>
<reference evidence="1 2" key="1">
    <citation type="submission" date="2018-06" db="EMBL/GenBank/DDBJ databases">
        <title>Comparative genomics of Brasilonema spp. strains.</title>
        <authorList>
            <person name="Alvarenga D.O."/>
            <person name="Fiore M.F."/>
            <person name="Varani A.M."/>
        </authorList>
    </citation>
    <scope>NUCLEOTIDE SEQUENCE [LARGE SCALE GENOMIC DNA]</scope>
    <source>
        <strain evidence="1 2">CENA114</strain>
    </source>
</reference>
<dbReference type="EMBL" id="CP030118">
    <property type="protein sequence ID" value="QDL10009.1"/>
    <property type="molecule type" value="Genomic_DNA"/>
</dbReference>
<sequence>MKYTFDIVGVSPVLDFFSHQQHNLHKPQHQAVEYVGTHKCTLDAIIKSVEPLPPKWGWNIDEVVDTVISFWMKNSESICYWNSRLVDAGSNNLLVARVADIKALKTEFEVLLSQNW</sequence>
<dbReference type="RefSeq" id="WP_169263117.1">
    <property type="nucleotide sequence ID" value="NZ_CAWOXK010000001.1"/>
</dbReference>
<keyword evidence="2" id="KW-1185">Reference proteome</keyword>
<name>A0A856MIB6_9CYAN</name>